<dbReference type="Proteomes" id="UP000252023">
    <property type="component" value="Chromosome"/>
</dbReference>
<protein>
    <submittedName>
        <fullName evidence="2">SDR family NAD(P)-dependent oxidoreductase</fullName>
    </submittedName>
</protein>
<proteinExistence type="inferred from homology"/>
<dbReference type="OrthoDB" id="20590at2"/>
<dbReference type="Gene3D" id="3.40.50.720">
    <property type="entry name" value="NAD(P)-binding Rossmann-like Domain"/>
    <property type="match status" value="1"/>
</dbReference>
<dbReference type="RefSeq" id="WP_114075449.1">
    <property type="nucleotide sequence ID" value="NZ_CP030918.1"/>
</dbReference>
<accession>A0A344PIC5</accession>
<name>A0A344PIC5_9RHOB</name>
<dbReference type="PROSITE" id="PS00061">
    <property type="entry name" value="ADH_SHORT"/>
    <property type="match status" value="1"/>
</dbReference>
<evidence type="ECO:0000313" key="2">
    <source>
        <dbReference type="EMBL" id="AXC49130.1"/>
    </source>
</evidence>
<dbReference type="GO" id="GO:0016616">
    <property type="term" value="F:oxidoreductase activity, acting on the CH-OH group of donors, NAD or NADP as acceptor"/>
    <property type="evidence" value="ECO:0007669"/>
    <property type="project" value="TreeGrafter"/>
</dbReference>
<dbReference type="FunFam" id="3.40.50.720:FF:000084">
    <property type="entry name" value="Short-chain dehydrogenase reductase"/>
    <property type="match status" value="1"/>
</dbReference>
<dbReference type="SUPFAM" id="SSF51735">
    <property type="entry name" value="NAD(P)-binding Rossmann-fold domains"/>
    <property type="match status" value="1"/>
</dbReference>
<comment type="similarity">
    <text evidence="1">Belongs to the short-chain dehydrogenases/reductases (SDR) family.</text>
</comment>
<dbReference type="PANTHER" id="PTHR42760">
    <property type="entry name" value="SHORT-CHAIN DEHYDROGENASES/REDUCTASES FAMILY MEMBER"/>
    <property type="match status" value="1"/>
</dbReference>
<dbReference type="GO" id="GO:0030497">
    <property type="term" value="P:fatty acid elongation"/>
    <property type="evidence" value="ECO:0007669"/>
    <property type="project" value="TreeGrafter"/>
</dbReference>
<organism evidence="2 3">
    <name type="scientific">Paracoccus suum</name>
    <dbReference type="NCBI Taxonomy" id="2259340"/>
    <lineage>
        <taxon>Bacteria</taxon>
        <taxon>Pseudomonadati</taxon>
        <taxon>Pseudomonadota</taxon>
        <taxon>Alphaproteobacteria</taxon>
        <taxon>Rhodobacterales</taxon>
        <taxon>Paracoccaceae</taxon>
        <taxon>Paracoccus</taxon>
    </lineage>
</organism>
<dbReference type="PANTHER" id="PTHR42760:SF40">
    <property type="entry name" value="3-OXOACYL-[ACYL-CARRIER-PROTEIN] REDUCTASE, CHLOROPLASTIC"/>
    <property type="match status" value="1"/>
</dbReference>
<evidence type="ECO:0000313" key="3">
    <source>
        <dbReference type="Proteomes" id="UP000252023"/>
    </source>
</evidence>
<dbReference type="InterPro" id="IPR036291">
    <property type="entry name" value="NAD(P)-bd_dom_sf"/>
</dbReference>
<reference evidence="3" key="1">
    <citation type="submission" date="2018-07" db="EMBL/GenBank/DDBJ databases">
        <title>Genome sequencing of Paracoccus sp. SC2-6.</title>
        <authorList>
            <person name="Heo J."/>
            <person name="Kim S.-J."/>
            <person name="Kwon S.-W."/>
        </authorList>
    </citation>
    <scope>NUCLEOTIDE SEQUENCE [LARGE SCALE GENOMIC DNA]</scope>
    <source>
        <strain evidence="3">SC2-6</strain>
    </source>
</reference>
<gene>
    <name evidence="2" type="ORF">DRW48_05045</name>
</gene>
<dbReference type="Pfam" id="PF13561">
    <property type="entry name" value="adh_short_C2"/>
    <property type="match status" value="1"/>
</dbReference>
<dbReference type="EMBL" id="CP030918">
    <property type="protein sequence ID" value="AXC49130.1"/>
    <property type="molecule type" value="Genomic_DNA"/>
</dbReference>
<dbReference type="KEGG" id="pars:DRW48_05045"/>
<keyword evidence="3" id="KW-1185">Reference proteome</keyword>
<dbReference type="PRINTS" id="PR00081">
    <property type="entry name" value="GDHRDH"/>
</dbReference>
<evidence type="ECO:0000256" key="1">
    <source>
        <dbReference type="ARBA" id="ARBA00006484"/>
    </source>
</evidence>
<dbReference type="InterPro" id="IPR002347">
    <property type="entry name" value="SDR_fam"/>
</dbReference>
<dbReference type="InterPro" id="IPR020904">
    <property type="entry name" value="Sc_DH/Rdtase_CS"/>
</dbReference>
<sequence length="244" mass="24746">MLVTGGSRGIGRATALMAAERGWAVAVNYHSAKAEAEAVVATIRGQGGTAVALPADVTVEADVGRLFAEAGAALGGLDAVVINAGIVAASMTLAEMSAARLRKMVDTNLMGALLCAREAARILPRPREEASGAIVFVSSIAARLGSAGEYVDYAATKGAVDSLTLGLSRELAAQNIRVNAVRPGLIDTEIHASGGLPDRALRLGKLTPIGRPGTAEEVAEAIVWLCSEAASYTTGALLDVGGGR</sequence>
<dbReference type="CDD" id="cd05233">
    <property type="entry name" value="SDR_c"/>
    <property type="match status" value="1"/>
</dbReference>
<dbReference type="AlphaFoldDB" id="A0A344PIC5"/>
<dbReference type="PRINTS" id="PR00080">
    <property type="entry name" value="SDRFAMILY"/>
</dbReference>